<evidence type="ECO:0008006" key="4">
    <source>
        <dbReference type="Google" id="ProtNLM"/>
    </source>
</evidence>
<feature type="transmembrane region" description="Helical" evidence="1">
    <location>
        <begin position="21"/>
        <end position="44"/>
    </location>
</feature>
<protein>
    <recommendedName>
        <fullName evidence="4">Cytochrome C oxidase assembly protein</fullName>
    </recommendedName>
</protein>
<comment type="caution">
    <text evidence="2">The sequence shown here is derived from an EMBL/GenBank/DDBJ whole genome shotgun (WGS) entry which is preliminary data.</text>
</comment>
<organism evidence="2 3">
    <name type="scientific">Devosia albogilva</name>
    <dbReference type="NCBI Taxonomy" id="429726"/>
    <lineage>
        <taxon>Bacteria</taxon>
        <taxon>Pseudomonadati</taxon>
        <taxon>Pseudomonadota</taxon>
        <taxon>Alphaproteobacteria</taxon>
        <taxon>Hyphomicrobiales</taxon>
        <taxon>Devosiaceae</taxon>
        <taxon>Devosia</taxon>
    </lineage>
</organism>
<dbReference type="Proteomes" id="UP001597521">
    <property type="component" value="Unassembled WGS sequence"/>
</dbReference>
<keyword evidence="3" id="KW-1185">Reference proteome</keyword>
<keyword evidence="1" id="KW-1133">Transmembrane helix</keyword>
<proteinExistence type="predicted"/>
<evidence type="ECO:0000313" key="3">
    <source>
        <dbReference type="Proteomes" id="UP001597521"/>
    </source>
</evidence>
<dbReference type="RefSeq" id="WP_386831940.1">
    <property type="nucleotide sequence ID" value="NZ_JBHUNP010000001.1"/>
</dbReference>
<keyword evidence="1" id="KW-0812">Transmembrane</keyword>
<dbReference type="EMBL" id="JBHUNP010000001">
    <property type="protein sequence ID" value="MFD2646922.1"/>
    <property type="molecule type" value="Genomic_DNA"/>
</dbReference>
<evidence type="ECO:0000256" key="1">
    <source>
        <dbReference type="SAM" id="Phobius"/>
    </source>
</evidence>
<reference evidence="3" key="1">
    <citation type="journal article" date="2019" name="Int. J. Syst. Evol. Microbiol.">
        <title>The Global Catalogue of Microorganisms (GCM) 10K type strain sequencing project: providing services to taxonomists for standard genome sequencing and annotation.</title>
        <authorList>
            <consortium name="The Broad Institute Genomics Platform"/>
            <consortium name="The Broad Institute Genome Sequencing Center for Infectious Disease"/>
            <person name="Wu L."/>
            <person name="Ma J."/>
        </authorList>
    </citation>
    <scope>NUCLEOTIDE SEQUENCE [LARGE SCALE GENOMIC DNA]</scope>
    <source>
        <strain evidence="3">CCM 7427</strain>
    </source>
</reference>
<accession>A0ABW5QGT0</accession>
<gene>
    <name evidence="2" type="ORF">ACFSX5_03830</name>
</gene>
<evidence type="ECO:0000313" key="2">
    <source>
        <dbReference type="EMBL" id="MFD2646922.1"/>
    </source>
</evidence>
<name>A0ABW5QGT0_9HYPH</name>
<keyword evidence="1" id="KW-0472">Membrane</keyword>
<sequence length="52" mass="5797">MQTYDPNKSSTEVRQANPRKGNLRVLIVGLIGIVVLFAVVYFIYTATQVNPT</sequence>